<dbReference type="EMBL" id="CAJNOQ010014116">
    <property type="protein sequence ID" value="CAF1335261.1"/>
    <property type="molecule type" value="Genomic_DNA"/>
</dbReference>
<evidence type="ECO:0000313" key="5">
    <source>
        <dbReference type="EMBL" id="CAF4191881.1"/>
    </source>
</evidence>
<sequence>MPRVKIASKIDLKHHLKESGGMQDAFDDAKADFSGITEKDSADEDLVIENIVQSAIVVIDEDGVEAAAASLLLPRAKGFIHRIEFKCDRPFFFFVHDQQSHTILHVGKYNEPS</sequence>
<proteinExistence type="inferred from homology"/>
<evidence type="ECO:0000256" key="1">
    <source>
        <dbReference type="ARBA" id="ARBA00009500"/>
    </source>
</evidence>
<dbReference type="InterPro" id="IPR000215">
    <property type="entry name" value="Serpin_fam"/>
</dbReference>
<dbReference type="InterPro" id="IPR042185">
    <property type="entry name" value="Serpin_sf_2"/>
</dbReference>
<protein>
    <recommendedName>
        <fullName evidence="2">Serpin domain-containing protein</fullName>
    </recommendedName>
</protein>
<evidence type="ECO:0000313" key="7">
    <source>
        <dbReference type="Proteomes" id="UP000663829"/>
    </source>
</evidence>
<keyword evidence="7" id="KW-1185">Reference proteome</keyword>
<comment type="caution">
    <text evidence="3">The sequence shown here is derived from an EMBL/GenBank/DDBJ whole genome shotgun (WGS) entry which is preliminary data.</text>
</comment>
<dbReference type="EMBL" id="CAJNOK010027603">
    <property type="protein sequence ID" value="CAF1422959.1"/>
    <property type="molecule type" value="Genomic_DNA"/>
</dbReference>
<dbReference type="InterPro" id="IPR042178">
    <property type="entry name" value="Serpin_sf_1"/>
</dbReference>
<dbReference type="InterPro" id="IPR036186">
    <property type="entry name" value="Serpin_sf"/>
</dbReference>
<dbReference type="EMBL" id="CAJOBC010055540">
    <property type="protein sequence ID" value="CAF4191881.1"/>
    <property type="molecule type" value="Genomic_DNA"/>
</dbReference>
<dbReference type="Proteomes" id="UP000663829">
    <property type="component" value="Unassembled WGS sequence"/>
</dbReference>
<dbReference type="Proteomes" id="UP000681722">
    <property type="component" value="Unassembled WGS sequence"/>
</dbReference>
<evidence type="ECO:0000313" key="4">
    <source>
        <dbReference type="EMBL" id="CAF1422959.1"/>
    </source>
</evidence>
<dbReference type="Proteomes" id="UP000677228">
    <property type="component" value="Unassembled WGS sequence"/>
</dbReference>
<gene>
    <name evidence="3" type="ORF">GPM918_LOCUS30155</name>
    <name evidence="4" type="ORF">OVA965_LOCUS33762</name>
    <name evidence="5" type="ORF">SRO942_LOCUS30759</name>
    <name evidence="6" type="ORF">TMI583_LOCUS34659</name>
</gene>
<dbReference type="GO" id="GO:0004867">
    <property type="term" value="F:serine-type endopeptidase inhibitor activity"/>
    <property type="evidence" value="ECO:0007669"/>
    <property type="project" value="InterPro"/>
</dbReference>
<dbReference type="Gene3D" id="3.30.497.10">
    <property type="entry name" value="Antithrombin, subunit I, domain 2"/>
    <property type="match status" value="1"/>
</dbReference>
<dbReference type="OrthoDB" id="671595at2759"/>
<name>A0A815G707_9BILA</name>
<dbReference type="GO" id="GO:0005615">
    <property type="term" value="C:extracellular space"/>
    <property type="evidence" value="ECO:0007669"/>
    <property type="project" value="InterPro"/>
</dbReference>
<dbReference type="Pfam" id="PF00079">
    <property type="entry name" value="Serpin"/>
    <property type="match status" value="1"/>
</dbReference>
<dbReference type="Gene3D" id="2.30.39.10">
    <property type="entry name" value="Alpha-1-antitrypsin, domain 1"/>
    <property type="match status" value="1"/>
</dbReference>
<dbReference type="SUPFAM" id="SSF56574">
    <property type="entry name" value="Serpins"/>
    <property type="match status" value="1"/>
</dbReference>
<comment type="similarity">
    <text evidence="1">Belongs to the serpin family.</text>
</comment>
<dbReference type="EMBL" id="CAJOBA010049367">
    <property type="protein sequence ID" value="CAF4223163.1"/>
    <property type="molecule type" value="Genomic_DNA"/>
</dbReference>
<reference evidence="3" key="1">
    <citation type="submission" date="2021-02" db="EMBL/GenBank/DDBJ databases">
        <authorList>
            <person name="Nowell W R."/>
        </authorList>
    </citation>
    <scope>NUCLEOTIDE SEQUENCE</scope>
</reference>
<dbReference type="AlphaFoldDB" id="A0A815G707"/>
<evidence type="ECO:0000313" key="6">
    <source>
        <dbReference type="EMBL" id="CAF4223163.1"/>
    </source>
</evidence>
<dbReference type="PANTHER" id="PTHR11461">
    <property type="entry name" value="SERINE PROTEASE INHIBITOR, SERPIN"/>
    <property type="match status" value="1"/>
</dbReference>
<evidence type="ECO:0000313" key="3">
    <source>
        <dbReference type="EMBL" id="CAF1335261.1"/>
    </source>
</evidence>
<accession>A0A815G707</accession>
<dbReference type="InterPro" id="IPR023796">
    <property type="entry name" value="Serpin_dom"/>
</dbReference>
<organism evidence="3 7">
    <name type="scientific">Didymodactylos carnosus</name>
    <dbReference type="NCBI Taxonomy" id="1234261"/>
    <lineage>
        <taxon>Eukaryota</taxon>
        <taxon>Metazoa</taxon>
        <taxon>Spiralia</taxon>
        <taxon>Gnathifera</taxon>
        <taxon>Rotifera</taxon>
        <taxon>Eurotatoria</taxon>
        <taxon>Bdelloidea</taxon>
        <taxon>Philodinida</taxon>
        <taxon>Philodinidae</taxon>
        <taxon>Didymodactylos</taxon>
    </lineage>
</organism>
<evidence type="ECO:0000259" key="2">
    <source>
        <dbReference type="Pfam" id="PF00079"/>
    </source>
</evidence>
<dbReference type="PANTHER" id="PTHR11461:SF211">
    <property type="entry name" value="GH10112P-RELATED"/>
    <property type="match status" value="1"/>
</dbReference>
<dbReference type="InterPro" id="IPR023795">
    <property type="entry name" value="Serpin_CS"/>
</dbReference>
<dbReference type="PROSITE" id="PS00284">
    <property type="entry name" value="SERPIN"/>
    <property type="match status" value="1"/>
</dbReference>
<feature type="domain" description="Serpin" evidence="2">
    <location>
        <begin position="1"/>
        <end position="112"/>
    </location>
</feature>
<dbReference type="Proteomes" id="UP000682733">
    <property type="component" value="Unassembled WGS sequence"/>
</dbReference>